<gene>
    <name evidence="2" type="ORF">KG104_15465</name>
</gene>
<accession>A0A975PEE8</accession>
<protein>
    <submittedName>
        <fullName evidence="2">Uncharacterized protein</fullName>
    </submittedName>
</protein>
<feature type="compositionally biased region" description="Low complexity" evidence="1">
    <location>
        <begin position="47"/>
        <end position="61"/>
    </location>
</feature>
<dbReference type="RefSeq" id="WP_207347771.1">
    <property type="nucleotide sequence ID" value="NZ_CP076456.1"/>
</dbReference>
<dbReference type="Proteomes" id="UP000680588">
    <property type="component" value="Chromosome"/>
</dbReference>
<evidence type="ECO:0000313" key="2">
    <source>
        <dbReference type="EMBL" id="QWQ35838.1"/>
    </source>
</evidence>
<sequence length="184" mass="18445">MKESASRAARTSTTGQRGRGNPGLWIGRGALAAMFVAVLSGCSADGTAEAEPANTTPAAAAGVSPSGPLEDSDVAEPLAPQIELDGVSPSGERVLSEQGVGTGTHKFDGVLEAGQVLSLSASCPPGDSVSVSGAMGRYTVPCSSPASSYTFDAPADEAVEGVEVTVKTAHGSPYWLAAWVHDAE</sequence>
<name>A0A975PEE8_9MICC</name>
<feature type="region of interest" description="Disordered" evidence="1">
    <location>
        <begin position="1"/>
        <end position="23"/>
    </location>
</feature>
<dbReference type="KEGG" id="asun:KG104_15465"/>
<evidence type="ECO:0000256" key="1">
    <source>
        <dbReference type="SAM" id="MobiDB-lite"/>
    </source>
</evidence>
<keyword evidence="3" id="KW-1185">Reference proteome</keyword>
<organism evidence="2 3">
    <name type="scientific">Arthrobacter sunyaminii</name>
    <dbReference type="NCBI Taxonomy" id="2816859"/>
    <lineage>
        <taxon>Bacteria</taxon>
        <taxon>Bacillati</taxon>
        <taxon>Actinomycetota</taxon>
        <taxon>Actinomycetes</taxon>
        <taxon>Micrococcales</taxon>
        <taxon>Micrococcaceae</taxon>
        <taxon>Arthrobacter</taxon>
    </lineage>
</organism>
<feature type="region of interest" description="Disordered" evidence="1">
    <location>
        <begin position="46"/>
        <end position="73"/>
    </location>
</feature>
<dbReference type="EMBL" id="CP076456">
    <property type="protein sequence ID" value="QWQ35838.1"/>
    <property type="molecule type" value="Genomic_DNA"/>
</dbReference>
<evidence type="ECO:0000313" key="3">
    <source>
        <dbReference type="Proteomes" id="UP000680588"/>
    </source>
</evidence>
<dbReference type="AlphaFoldDB" id="A0A975PEE8"/>
<proteinExistence type="predicted"/>
<reference evidence="2" key="1">
    <citation type="submission" date="2021-06" db="EMBL/GenBank/DDBJ databases">
        <title>Novel species in genus Arthrobacter.</title>
        <authorList>
            <person name="Zhang G."/>
        </authorList>
    </citation>
    <scope>NUCLEOTIDE SEQUENCE</scope>
    <source>
        <strain evidence="2">Zg-ZUI122</strain>
    </source>
</reference>